<evidence type="ECO:0000313" key="1">
    <source>
        <dbReference type="EMBL" id="SEA07932.1"/>
    </source>
</evidence>
<dbReference type="AlphaFoldDB" id="A0A1H3YAI3"/>
<evidence type="ECO:0008006" key="3">
    <source>
        <dbReference type="Google" id="ProtNLM"/>
    </source>
</evidence>
<reference evidence="1 2" key="1">
    <citation type="submission" date="2016-10" db="EMBL/GenBank/DDBJ databases">
        <authorList>
            <person name="de Groot N.N."/>
        </authorList>
    </citation>
    <scope>NUCLEOTIDE SEQUENCE [LARGE SCALE GENOMIC DNA]</scope>
    <source>
        <strain evidence="1 2">D31d</strain>
    </source>
</reference>
<accession>A0A1H3YAI3</accession>
<dbReference type="EMBL" id="FNRF01000001">
    <property type="protein sequence ID" value="SEA07932.1"/>
    <property type="molecule type" value="Genomic_DNA"/>
</dbReference>
<gene>
    <name evidence="1" type="ORF">SAMN05216462_0551</name>
</gene>
<dbReference type="RefSeq" id="WP_074760134.1">
    <property type="nucleotide sequence ID" value="NZ_FNRF01000001.1"/>
</dbReference>
<protein>
    <recommendedName>
        <fullName evidence="3">PKD domain-containing protein</fullName>
    </recommendedName>
</protein>
<proteinExistence type="predicted"/>
<dbReference type="Proteomes" id="UP000182257">
    <property type="component" value="Unassembled WGS sequence"/>
</dbReference>
<dbReference type="OrthoDB" id="975810at2"/>
<sequence>MKKILLLFIAAITIDNIHAQRMDDVTVHSKYIQAVDEYRPAPGQYVNDVPEYEAGDTEADMIKKCNNNLAGLGPIDSHLVALGGWGGYITFHFDHSIANLPGERDFAVWGNAYQEMKNLVFGGMNEAGVVMVSKDVNGNGKPDDPWYEISGSCDVDSAGKVIYDYEITYRQNPMGDIPWTDNQGNSGTIDRNHYHTQEYYPQWLPDNLTFKGTRLPDNMLNLSDQVEQSFSPYYYVLVGFRYGYADNLPNFSDNADATSYNYKGCGIDISWAVDENRQPVNLDFIDFVRVYTGLNQKCPQPEWWGETSTEFAGAEDIHLDASLQAIENALSGIHAIQQEASSSSPFYDLHGRMVTPTKKGVYIQNKKKLVIK</sequence>
<organism evidence="1 2">
    <name type="scientific">Xylanibacter ruminicola</name>
    <name type="common">Prevotella ruminicola</name>
    <dbReference type="NCBI Taxonomy" id="839"/>
    <lineage>
        <taxon>Bacteria</taxon>
        <taxon>Pseudomonadati</taxon>
        <taxon>Bacteroidota</taxon>
        <taxon>Bacteroidia</taxon>
        <taxon>Bacteroidales</taxon>
        <taxon>Prevotellaceae</taxon>
        <taxon>Xylanibacter</taxon>
    </lineage>
</organism>
<evidence type="ECO:0000313" key="2">
    <source>
        <dbReference type="Proteomes" id="UP000182257"/>
    </source>
</evidence>
<name>A0A1H3YAI3_XYLRU</name>